<proteinExistence type="predicted"/>
<sequence>MSNIPIQSIVPRGVSRQKTDALPSFKVVSRKLMMFIEPERVFLHSENEETQILSVLTPIIFKS</sequence>
<dbReference type="Proteomes" id="UP000319432">
    <property type="component" value="Chromosome"/>
</dbReference>
<dbReference type="AlphaFoldDB" id="A0A518VBM6"/>
<protein>
    <submittedName>
        <fullName evidence="1">Uncharacterized protein</fullName>
    </submittedName>
</protein>
<reference evidence="1 2" key="1">
    <citation type="submission" date="2018-11" db="EMBL/GenBank/DDBJ databases">
        <title>Phylogenetic determinants of toxin gene distribution in genomes of Brevibacillus laterosporus.</title>
        <authorList>
            <person name="Glare T.R."/>
            <person name="Durrant A."/>
            <person name="Berry C."/>
            <person name="Palma L."/>
            <person name="Ormskirk M."/>
            <person name="Cox M.O."/>
        </authorList>
    </citation>
    <scope>NUCLEOTIDE SEQUENCE [LARGE SCALE GENOMIC DNA]</scope>
    <source>
        <strain evidence="1 2">1821L</strain>
    </source>
</reference>
<evidence type="ECO:0000313" key="1">
    <source>
        <dbReference type="EMBL" id="QDX94385.1"/>
    </source>
</evidence>
<gene>
    <name evidence="1" type="ORF">EEL30_20115</name>
</gene>
<name>A0A518VBM6_BRELA</name>
<dbReference type="EMBL" id="CP033464">
    <property type="protein sequence ID" value="QDX94385.1"/>
    <property type="molecule type" value="Genomic_DNA"/>
</dbReference>
<evidence type="ECO:0000313" key="2">
    <source>
        <dbReference type="Proteomes" id="UP000319432"/>
    </source>
</evidence>
<keyword evidence="2" id="KW-1185">Reference proteome</keyword>
<organism evidence="1 2">
    <name type="scientific">Brevibacillus laterosporus</name>
    <name type="common">Bacillus laterosporus</name>
    <dbReference type="NCBI Taxonomy" id="1465"/>
    <lineage>
        <taxon>Bacteria</taxon>
        <taxon>Bacillati</taxon>
        <taxon>Bacillota</taxon>
        <taxon>Bacilli</taxon>
        <taxon>Bacillales</taxon>
        <taxon>Paenibacillaceae</taxon>
        <taxon>Brevibacillus</taxon>
    </lineage>
</organism>
<accession>A0A518VBM6</accession>